<proteinExistence type="inferred from homology"/>
<keyword evidence="3 7" id="KW-1003">Cell membrane</keyword>
<dbReference type="GO" id="GO:0005886">
    <property type="term" value="C:plasma membrane"/>
    <property type="evidence" value="ECO:0007669"/>
    <property type="project" value="UniProtKB-SubCell"/>
</dbReference>
<protein>
    <submittedName>
        <fullName evidence="9">Membrane-associated protein</fullName>
    </submittedName>
</protein>
<feature type="transmembrane region" description="Helical" evidence="7">
    <location>
        <begin position="44"/>
        <end position="65"/>
    </location>
</feature>
<dbReference type="RefSeq" id="WP_188025241.1">
    <property type="nucleotide sequence ID" value="NZ_JACHGR010000001.1"/>
</dbReference>
<evidence type="ECO:0000256" key="2">
    <source>
        <dbReference type="ARBA" id="ARBA00010792"/>
    </source>
</evidence>
<dbReference type="Pfam" id="PF09335">
    <property type="entry name" value="VTT_dom"/>
    <property type="match status" value="1"/>
</dbReference>
<sequence>MEWLHLIVDFVLHIDVHLQELFTTYGIWVYGILFLIIFSETGFVVTPFLPGDSLLFAAGALVAATQGSPESMNVHTLVMLLMTAAVTGNIVNYTVGHFFGEKLFQNPNSKVFRKDHLEKTHAFFEKHGGKTIIITRFIPIIRTFAPFVAGMGAMTYKRFMAFNLIGGAIWVMSFVYAGFEFGQQEFVRKNFTMLMMGIIVISLLPMVIQAIRVKCAAQSTKA</sequence>
<dbReference type="PANTHER" id="PTHR30353">
    <property type="entry name" value="INNER MEMBRANE PROTEIN DEDA-RELATED"/>
    <property type="match status" value="1"/>
</dbReference>
<evidence type="ECO:0000256" key="4">
    <source>
        <dbReference type="ARBA" id="ARBA00022692"/>
    </source>
</evidence>
<evidence type="ECO:0000256" key="3">
    <source>
        <dbReference type="ARBA" id="ARBA00022475"/>
    </source>
</evidence>
<feature type="domain" description="VTT" evidence="8">
    <location>
        <begin position="49"/>
        <end position="178"/>
    </location>
</feature>
<comment type="caution">
    <text evidence="9">The sequence shown here is derived from an EMBL/GenBank/DDBJ whole genome shotgun (WGS) entry which is preliminary data.</text>
</comment>
<evidence type="ECO:0000313" key="10">
    <source>
        <dbReference type="Proteomes" id="UP000585721"/>
    </source>
</evidence>
<evidence type="ECO:0000256" key="5">
    <source>
        <dbReference type="ARBA" id="ARBA00022989"/>
    </source>
</evidence>
<keyword evidence="4 7" id="KW-0812">Transmembrane</keyword>
<feature type="transmembrane region" description="Helical" evidence="7">
    <location>
        <begin position="77"/>
        <end position="99"/>
    </location>
</feature>
<dbReference type="Proteomes" id="UP000585721">
    <property type="component" value="Unassembled WGS sequence"/>
</dbReference>
<dbReference type="EMBL" id="JACHGR010000001">
    <property type="protein sequence ID" value="MBB6054431.1"/>
    <property type="molecule type" value="Genomic_DNA"/>
</dbReference>
<comment type="similarity">
    <text evidence="2 7">Belongs to the DedA family.</text>
</comment>
<dbReference type="PANTHER" id="PTHR30353:SF0">
    <property type="entry name" value="TRANSMEMBRANE PROTEIN"/>
    <property type="match status" value="1"/>
</dbReference>
<dbReference type="InterPro" id="IPR032818">
    <property type="entry name" value="DedA-like"/>
</dbReference>
<feature type="transmembrane region" description="Helical" evidence="7">
    <location>
        <begin position="160"/>
        <end position="179"/>
    </location>
</feature>
<dbReference type="NCBIfam" id="NF008102">
    <property type="entry name" value="PRK10847.1"/>
    <property type="match status" value="1"/>
</dbReference>
<dbReference type="InterPro" id="IPR032816">
    <property type="entry name" value="VTT_dom"/>
</dbReference>
<comment type="subcellular location">
    <subcellularLocation>
        <location evidence="1 7">Cell membrane</location>
        <topology evidence="1 7">Multi-pass membrane protein</topology>
    </subcellularLocation>
</comment>
<dbReference type="InterPro" id="IPR058127">
    <property type="entry name" value="DedA"/>
</dbReference>
<feature type="transmembrane region" description="Helical" evidence="7">
    <location>
        <begin position="191"/>
        <end position="211"/>
    </location>
</feature>
<keyword evidence="6 7" id="KW-0472">Membrane</keyword>
<gene>
    <name evidence="9" type="ORF">HNR75_000296</name>
</gene>
<name>A0A841GGP6_9GAMM</name>
<evidence type="ECO:0000256" key="7">
    <source>
        <dbReference type="RuleBase" id="RU367016"/>
    </source>
</evidence>
<keyword evidence="5 7" id="KW-1133">Transmembrane helix</keyword>
<feature type="transmembrane region" description="Helical" evidence="7">
    <location>
        <begin position="133"/>
        <end position="153"/>
    </location>
</feature>
<feature type="transmembrane region" description="Helical" evidence="7">
    <location>
        <begin position="21"/>
        <end position="38"/>
    </location>
</feature>
<evidence type="ECO:0000256" key="1">
    <source>
        <dbReference type="ARBA" id="ARBA00004651"/>
    </source>
</evidence>
<organism evidence="9 10">
    <name type="scientific">Tolumonas osonensis</name>
    <dbReference type="NCBI Taxonomy" id="675874"/>
    <lineage>
        <taxon>Bacteria</taxon>
        <taxon>Pseudomonadati</taxon>
        <taxon>Pseudomonadota</taxon>
        <taxon>Gammaproteobacteria</taxon>
        <taxon>Aeromonadales</taxon>
        <taxon>Aeromonadaceae</taxon>
        <taxon>Tolumonas</taxon>
    </lineage>
</organism>
<reference evidence="9 10" key="1">
    <citation type="submission" date="2020-08" db="EMBL/GenBank/DDBJ databases">
        <title>Genomic Encyclopedia of Type Strains, Phase IV (KMG-IV): sequencing the most valuable type-strain genomes for metagenomic binning, comparative biology and taxonomic classification.</title>
        <authorList>
            <person name="Goeker M."/>
        </authorList>
    </citation>
    <scope>NUCLEOTIDE SEQUENCE [LARGE SCALE GENOMIC DNA]</scope>
    <source>
        <strain evidence="9 10">DSM 22975</strain>
    </source>
</reference>
<evidence type="ECO:0000259" key="8">
    <source>
        <dbReference type="Pfam" id="PF09335"/>
    </source>
</evidence>
<evidence type="ECO:0000256" key="6">
    <source>
        <dbReference type="ARBA" id="ARBA00023136"/>
    </source>
</evidence>
<accession>A0A841GGP6</accession>
<evidence type="ECO:0000313" key="9">
    <source>
        <dbReference type="EMBL" id="MBB6054431.1"/>
    </source>
</evidence>
<keyword evidence="10" id="KW-1185">Reference proteome</keyword>
<dbReference type="AlphaFoldDB" id="A0A841GGP6"/>